<evidence type="ECO:0000256" key="1">
    <source>
        <dbReference type="SAM" id="SignalP"/>
    </source>
</evidence>
<dbReference type="Proteomes" id="UP000183208">
    <property type="component" value="Unassembled WGS sequence"/>
</dbReference>
<protein>
    <submittedName>
        <fullName evidence="2">Porin subfamily protein</fullName>
    </submittedName>
</protein>
<accession>A0A1M7I4Q2</accession>
<dbReference type="AlphaFoldDB" id="A0A1M7I4Q2"/>
<feature type="chain" id="PRO_5040954700" evidence="1">
    <location>
        <begin position="21"/>
        <end position="83"/>
    </location>
</feature>
<feature type="signal peptide" evidence="1">
    <location>
        <begin position="1"/>
        <end position="20"/>
    </location>
</feature>
<dbReference type="OrthoDB" id="8255413at2"/>
<evidence type="ECO:0000313" key="2">
    <source>
        <dbReference type="EMBL" id="SEE38510.1"/>
    </source>
</evidence>
<dbReference type="RefSeq" id="WP_074829254.1">
    <property type="nucleotide sequence ID" value="NZ_FNTI01000001.1"/>
</dbReference>
<evidence type="ECO:0000313" key="3">
    <source>
        <dbReference type="Proteomes" id="UP000183208"/>
    </source>
</evidence>
<dbReference type="EMBL" id="FNTI01000001">
    <property type="protein sequence ID" value="SEE38510.1"/>
    <property type="molecule type" value="Genomic_DNA"/>
</dbReference>
<keyword evidence="1" id="KW-0732">Signal</keyword>
<name>A0A1M7I4Q2_9BRAD</name>
<organism evidence="2 3">
    <name type="scientific">Bradyrhizobium lablabi</name>
    <dbReference type="NCBI Taxonomy" id="722472"/>
    <lineage>
        <taxon>Bacteria</taxon>
        <taxon>Pseudomonadati</taxon>
        <taxon>Pseudomonadota</taxon>
        <taxon>Alphaproteobacteria</taxon>
        <taxon>Hyphomicrobiales</taxon>
        <taxon>Nitrobacteraceae</taxon>
        <taxon>Bradyrhizobium</taxon>
    </lineage>
</organism>
<sequence length="83" mass="8077">MRKFLLAIVAATLPAVSALAEQPAVPKSANTAKPGKLLPVRGATSAGSCAAFGAGFVKVDGTDTCVKVGGVVSTGAGAYMGAR</sequence>
<proteinExistence type="predicted"/>
<gene>
    <name evidence="2" type="ORF">SAMN05444171_7265</name>
</gene>
<reference evidence="2 3" key="1">
    <citation type="submission" date="2016-10" db="EMBL/GenBank/DDBJ databases">
        <authorList>
            <person name="de Groot N.N."/>
        </authorList>
    </citation>
    <scope>NUCLEOTIDE SEQUENCE [LARGE SCALE GENOMIC DNA]</scope>
    <source>
        <strain evidence="2 3">GAS522</strain>
    </source>
</reference>